<dbReference type="InterPro" id="IPR043519">
    <property type="entry name" value="NT_sf"/>
</dbReference>
<evidence type="ECO:0000256" key="4">
    <source>
        <dbReference type="ARBA" id="ARBA00022695"/>
    </source>
</evidence>
<keyword evidence="5" id="KW-0479">Metal-binding</keyword>
<evidence type="ECO:0000256" key="7">
    <source>
        <dbReference type="ARBA" id="ARBA00022884"/>
    </source>
</evidence>
<evidence type="ECO:0000256" key="6">
    <source>
        <dbReference type="ARBA" id="ARBA00022842"/>
    </source>
</evidence>
<evidence type="ECO:0000256" key="3">
    <source>
        <dbReference type="ARBA" id="ARBA00022694"/>
    </source>
</evidence>
<dbReference type="Pfam" id="PF13735">
    <property type="entry name" value="tRNA_NucTran2_2"/>
    <property type="match status" value="1"/>
</dbReference>
<organism evidence="11 12">
    <name type="scientific">Salipaludibacillus agaradhaerens</name>
    <name type="common">Bacillus agaradhaerens</name>
    <dbReference type="NCBI Taxonomy" id="76935"/>
    <lineage>
        <taxon>Bacteria</taxon>
        <taxon>Bacillati</taxon>
        <taxon>Bacillota</taxon>
        <taxon>Bacilli</taxon>
        <taxon>Bacillales</taxon>
        <taxon>Bacillaceae</taxon>
    </lineage>
</organism>
<evidence type="ECO:0000256" key="2">
    <source>
        <dbReference type="ARBA" id="ARBA00022679"/>
    </source>
</evidence>
<accession>A0A9Q4B179</accession>
<dbReference type="SUPFAM" id="SSF81301">
    <property type="entry name" value="Nucleotidyltransferase"/>
    <property type="match status" value="1"/>
</dbReference>
<evidence type="ECO:0000259" key="10">
    <source>
        <dbReference type="Pfam" id="PF13735"/>
    </source>
</evidence>
<comment type="caution">
    <text evidence="11">The sequence shown here is derived from an EMBL/GenBank/DDBJ whole genome shotgun (WGS) entry which is preliminary data.</text>
</comment>
<dbReference type="AlphaFoldDB" id="A0A9Q4B179"/>
<gene>
    <name evidence="11" type="ORF">HXA33_07970</name>
</gene>
<sequence length="380" mass="43628">MNGEKAGRYVITTLEAAGYSAYLVGGAVRDYCRGVTNRDIDVATSANVEDIQTLFTKTIDVGIKHGTLVIPIMGIPVEVSTFKGQTIEEDLSKRDFTINAMAIGKDGHLIDPFGGQQDVSKSVLRTIHNSDTPFIEDPLRLLRALRFALTFNLIIDHTTQIHINHHAKLIHNTAVERIANEIEKMTKPVMLRRDWKRLFSQPLIAELPFVFSDEQISNILKNYKKATLFNSPLAWWVYVLYQPSHDKMREALNFYKRSKELSKNVLMIQQSVNDYFEHGWQDWDVYRLGEERLHIAMSLLNDLTKGNFDATFWQRKFLMLPIKKKEDMYINGKIILSHYADLSGRELGRVLDQLEKDVVAGVLKNHEKALLDRVEEVLNK</sequence>
<proteinExistence type="inferred from homology"/>
<name>A0A9Q4B179_SALAG</name>
<keyword evidence="6" id="KW-0460">Magnesium</keyword>
<evidence type="ECO:0000256" key="8">
    <source>
        <dbReference type="RuleBase" id="RU003953"/>
    </source>
</evidence>
<keyword evidence="2 8" id="KW-0808">Transferase</keyword>
<dbReference type="PANTHER" id="PTHR46173">
    <property type="entry name" value="CCA TRNA NUCLEOTIDYLTRANSFERASE 1, MITOCHONDRIAL"/>
    <property type="match status" value="1"/>
</dbReference>
<keyword evidence="4" id="KW-0548">Nucleotidyltransferase</keyword>
<dbReference type="InterPro" id="IPR050264">
    <property type="entry name" value="Bact_CCA-adding_enz_type3_sf"/>
</dbReference>
<keyword evidence="12" id="KW-1185">Reference proteome</keyword>
<dbReference type="GO" id="GO:0046872">
    <property type="term" value="F:metal ion binding"/>
    <property type="evidence" value="ECO:0007669"/>
    <property type="project" value="UniProtKB-KW"/>
</dbReference>
<evidence type="ECO:0000259" key="9">
    <source>
        <dbReference type="Pfam" id="PF01743"/>
    </source>
</evidence>
<feature type="domain" description="Poly A polymerase head" evidence="9">
    <location>
        <begin position="21"/>
        <end position="125"/>
    </location>
</feature>
<dbReference type="CDD" id="cd05398">
    <property type="entry name" value="NT_ClassII-CCAase"/>
    <property type="match status" value="1"/>
</dbReference>
<dbReference type="SUPFAM" id="SSF81891">
    <property type="entry name" value="Poly A polymerase C-terminal region-like"/>
    <property type="match status" value="1"/>
</dbReference>
<feature type="domain" description="CCA-adding enzyme C-terminal" evidence="10">
    <location>
        <begin position="234"/>
        <end position="373"/>
    </location>
</feature>
<dbReference type="RefSeq" id="WP_257821083.1">
    <property type="nucleotide sequence ID" value="NZ_JABXYM010000001.1"/>
</dbReference>
<dbReference type="InterPro" id="IPR002646">
    <property type="entry name" value="PolA_pol_head_dom"/>
</dbReference>
<dbReference type="Gene3D" id="1.10.3090.10">
    <property type="entry name" value="cca-adding enzyme, domain 2"/>
    <property type="match status" value="1"/>
</dbReference>
<comment type="cofactor">
    <cofactor evidence="1">
        <name>Mg(2+)</name>
        <dbReference type="ChEBI" id="CHEBI:18420"/>
    </cofactor>
</comment>
<comment type="similarity">
    <text evidence="8">Belongs to the tRNA nucleotidyltransferase/poly(A) polymerase family.</text>
</comment>
<dbReference type="Pfam" id="PF01743">
    <property type="entry name" value="PolyA_pol"/>
    <property type="match status" value="1"/>
</dbReference>
<keyword evidence="3" id="KW-0819">tRNA processing</keyword>
<reference evidence="11" key="1">
    <citation type="submission" date="2020-06" db="EMBL/GenBank/DDBJ databases">
        <title>Insight into the genomes of haloalkaliphilic bacilli from Kenyan soda lakes.</title>
        <authorList>
            <person name="Mwirichia R."/>
            <person name="Villamizar G.C."/>
            <person name="Poehlein A."/>
            <person name="Mugweru J."/>
            <person name="Kipnyargis A."/>
            <person name="Kiplimo D."/>
            <person name="Orwa P."/>
            <person name="Daniel R."/>
        </authorList>
    </citation>
    <scope>NUCLEOTIDE SEQUENCE</scope>
    <source>
        <strain evidence="11">B1096_S55</strain>
    </source>
</reference>
<evidence type="ECO:0000313" key="11">
    <source>
        <dbReference type="EMBL" id="MCR6096488.1"/>
    </source>
</evidence>
<dbReference type="GO" id="GO:0000049">
    <property type="term" value="F:tRNA binding"/>
    <property type="evidence" value="ECO:0007669"/>
    <property type="project" value="TreeGrafter"/>
</dbReference>
<evidence type="ECO:0000313" key="12">
    <source>
        <dbReference type="Proteomes" id="UP001057753"/>
    </source>
</evidence>
<dbReference type="EMBL" id="JABXYM010000001">
    <property type="protein sequence ID" value="MCR6096488.1"/>
    <property type="molecule type" value="Genomic_DNA"/>
</dbReference>
<dbReference type="GO" id="GO:0016779">
    <property type="term" value="F:nucleotidyltransferase activity"/>
    <property type="evidence" value="ECO:0007669"/>
    <property type="project" value="UniProtKB-KW"/>
</dbReference>
<dbReference type="Proteomes" id="UP001057753">
    <property type="component" value="Unassembled WGS sequence"/>
</dbReference>
<evidence type="ECO:0008006" key="13">
    <source>
        <dbReference type="Google" id="ProtNLM"/>
    </source>
</evidence>
<evidence type="ECO:0000256" key="5">
    <source>
        <dbReference type="ARBA" id="ARBA00022723"/>
    </source>
</evidence>
<dbReference type="Gene3D" id="1.20.58.560">
    <property type="match status" value="1"/>
</dbReference>
<dbReference type="Gene3D" id="1.10.246.80">
    <property type="match status" value="1"/>
</dbReference>
<protein>
    <recommendedName>
        <fullName evidence="13">CCA tRNA nucleotidyltransferase</fullName>
    </recommendedName>
</protein>
<dbReference type="GO" id="GO:0008033">
    <property type="term" value="P:tRNA processing"/>
    <property type="evidence" value="ECO:0007669"/>
    <property type="project" value="UniProtKB-KW"/>
</dbReference>
<dbReference type="Gene3D" id="3.30.460.10">
    <property type="entry name" value="Beta Polymerase, domain 2"/>
    <property type="match status" value="1"/>
</dbReference>
<dbReference type="InterPro" id="IPR032810">
    <property type="entry name" value="CCA-adding_enz_C"/>
</dbReference>
<dbReference type="PANTHER" id="PTHR46173:SF1">
    <property type="entry name" value="CCA TRNA NUCLEOTIDYLTRANSFERASE 1, MITOCHONDRIAL"/>
    <property type="match status" value="1"/>
</dbReference>
<keyword evidence="7 8" id="KW-0694">RNA-binding</keyword>
<evidence type="ECO:0000256" key="1">
    <source>
        <dbReference type="ARBA" id="ARBA00001946"/>
    </source>
</evidence>